<dbReference type="InterPro" id="IPR017996">
    <property type="entry name" value="MRJP/yellow-related"/>
</dbReference>
<evidence type="ECO:0000256" key="3">
    <source>
        <dbReference type="SAM" id="SignalP"/>
    </source>
</evidence>
<organism evidence="4 5">
    <name type="scientific">Acetobacter vaccinii</name>
    <dbReference type="NCBI Taxonomy" id="2592655"/>
    <lineage>
        <taxon>Bacteria</taxon>
        <taxon>Pseudomonadati</taxon>
        <taxon>Pseudomonadota</taxon>
        <taxon>Alphaproteobacteria</taxon>
        <taxon>Acetobacterales</taxon>
        <taxon>Acetobacteraceae</taxon>
        <taxon>Acetobacter</taxon>
    </lineage>
</organism>
<dbReference type="KEGG" id="acek:FLP30_04135"/>
<dbReference type="SUPFAM" id="SSF101898">
    <property type="entry name" value="NHL repeat"/>
    <property type="match status" value="1"/>
</dbReference>
<dbReference type="Gene3D" id="2.120.10.30">
    <property type="entry name" value="TolB, C-terminal domain"/>
    <property type="match status" value="1"/>
</dbReference>
<protein>
    <submittedName>
        <fullName evidence="4">Bleomycin resistance protein</fullName>
    </submittedName>
</protein>
<dbReference type="InterPro" id="IPR006311">
    <property type="entry name" value="TAT_signal"/>
</dbReference>
<dbReference type="PROSITE" id="PS51318">
    <property type="entry name" value="TAT"/>
    <property type="match status" value="1"/>
</dbReference>
<dbReference type="InterPro" id="IPR011042">
    <property type="entry name" value="6-blade_b-propeller_TolB-like"/>
</dbReference>
<evidence type="ECO:0000313" key="4">
    <source>
        <dbReference type="EMBL" id="QEO18549.1"/>
    </source>
</evidence>
<gene>
    <name evidence="4" type="ORF">FLP30_04135</name>
</gene>
<evidence type="ECO:0000313" key="5">
    <source>
        <dbReference type="Proteomes" id="UP000324536"/>
    </source>
</evidence>
<name>A0A5C1YTB9_9PROT</name>
<dbReference type="GO" id="GO:0005576">
    <property type="term" value="C:extracellular region"/>
    <property type="evidence" value="ECO:0007669"/>
    <property type="project" value="UniProtKB-SubCell"/>
</dbReference>
<keyword evidence="3" id="KW-0732">Signal</keyword>
<dbReference type="Pfam" id="PF03022">
    <property type="entry name" value="MRJP"/>
    <property type="match status" value="1"/>
</dbReference>
<dbReference type="PANTHER" id="PTHR10009">
    <property type="entry name" value="PROTEIN YELLOW-RELATED"/>
    <property type="match status" value="1"/>
</dbReference>
<accession>A0A5C1YTB9</accession>
<dbReference type="EMBL" id="CP043506">
    <property type="protein sequence ID" value="QEO18549.1"/>
    <property type="molecule type" value="Genomic_DNA"/>
</dbReference>
<feature type="chain" id="PRO_5022681472" evidence="3">
    <location>
        <begin position="29"/>
        <end position="380"/>
    </location>
</feature>
<comment type="subcellular location">
    <subcellularLocation>
        <location evidence="1">Secreted</location>
    </subcellularLocation>
</comment>
<dbReference type="Proteomes" id="UP000324536">
    <property type="component" value="Chromosome"/>
</dbReference>
<proteinExistence type="predicted"/>
<keyword evidence="2" id="KW-0964">Secreted</keyword>
<reference evidence="4 5" key="1">
    <citation type="submission" date="2019-09" db="EMBL/GenBank/DDBJ databases">
        <title>Genome sequencing of strain KACC 21233.</title>
        <authorList>
            <person name="Heo J."/>
            <person name="Kim S.-J."/>
            <person name="Kim J.-S."/>
            <person name="Hong S.-B."/>
            <person name="Kwon S.-W."/>
        </authorList>
    </citation>
    <scope>NUCLEOTIDE SEQUENCE [LARGE SCALE GENOMIC DNA]</scope>
    <source>
        <strain evidence="4 5">KACC 21233</strain>
    </source>
</reference>
<evidence type="ECO:0000256" key="2">
    <source>
        <dbReference type="ARBA" id="ARBA00022525"/>
    </source>
</evidence>
<dbReference type="PANTHER" id="PTHR10009:SF18">
    <property type="entry name" value="PROTEIN YELLOW-LIKE PROTEIN"/>
    <property type="match status" value="1"/>
</dbReference>
<sequence>MTAHLPRLNRRAFLAAAAALPVAGRAHAAQPALSVVTQAPFMVSGVAVAQDETVFLGMPRFAGMDNTYSVARVRHEGTPKAFPGGAWNAWRPGQDGTAAFVMVNAVHIFGDNTLWVVDQGAPPGQTPQPGAQKLVQIGIRNGQILRVLTFPDSIMPPGAQFNDLRLLGDLLFITDSGLGGIIIHNLKTGHTLRRLSGQGIMRNDNAHLHKGNGGRILRDVNGTRPQVQSDQLEIDPTGRWLYFSVPAGPLKKVWIADLLDPTLSDTAVAQRVRLVADIPSIGGTCIDTRGNIYLADAEHSRIVVLAPDNRRETLVQDHRLLSPDALFIDRARRLYIPCPQIERLPMFNNGVMSARAPFFVLSMPLPDQIRGIPLGNAVEG</sequence>
<dbReference type="AlphaFoldDB" id="A0A5C1YTB9"/>
<dbReference type="OrthoDB" id="9797664at2"/>
<keyword evidence="5" id="KW-1185">Reference proteome</keyword>
<evidence type="ECO:0000256" key="1">
    <source>
        <dbReference type="ARBA" id="ARBA00004613"/>
    </source>
</evidence>
<feature type="signal peptide" evidence="3">
    <location>
        <begin position="1"/>
        <end position="28"/>
    </location>
</feature>